<dbReference type="EMBL" id="OX465086">
    <property type="protein sequence ID" value="CAI9259395.1"/>
    <property type="molecule type" value="Genomic_DNA"/>
</dbReference>
<name>A0AA35XZT6_LACSI</name>
<protein>
    <submittedName>
        <fullName evidence="2">Uncharacterized protein</fullName>
    </submittedName>
</protein>
<keyword evidence="3" id="KW-1185">Reference proteome</keyword>
<feature type="transmembrane region" description="Helical" evidence="1">
    <location>
        <begin position="101"/>
        <end position="122"/>
    </location>
</feature>
<feature type="transmembrane region" description="Helical" evidence="1">
    <location>
        <begin position="60"/>
        <end position="81"/>
    </location>
</feature>
<dbReference type="GO" id="GO:0008250">
    <property type="term" value="C:oligosaccharyltransferase complex"/>
    <property type="evidence" value="ECO:0007669"/>
    <property type="project" value="InterPro"/>
</dbReference>
<proteinExistence type="predicted"/>
<dbReference type="Proteomes" id="UP001177003">
    <property type="component" value="Chromosome 0"/>
</dbReference>
<accession>A0AA35XZT6</accession>
<gene>
    <name evidence="2" type="ORF">LSALG_LOCUS290</name>
</gene>
<dbReference type="InterPro" id="IPR008814">
    <property type="entry name" value="Swp1"/>
</dbReference>
<dbReference type="PANTHER" id="PTHR12640">
    <property type="entry name" value="RIBOPHORIN II"/>
    <property type="match status" value="1"/>
</dbReference>
<keyword evidence="1" id="KW-0472">Membrane</keyword>
<dbReference type="PANTHER" id="PTHR12640:SF0">
    <property type="entry name" value="DOLICHYL-DIPHOSPHOOLIGOSACCHARIDE--PROTEIN GLYCOSYLTRANSFERASE SUBUNIT 2"/>
    <property type="match status" value="1"/>
</dbReference>
<dbReference type="GO" id="GO:0006487">
    <property type="term" value="P:protein N-linked glycosylation"/>
    <property type="evidence" value="ECO:0007669"/>
    <property type="project" value="TreeGrafter"/>
</dbReference>
<organism evidence="2 3">
    <name type="scientific">Lactuca saligna</name>
    <name type="common">Willowleaf lettuce</name>
    <dbReference type="NCBI Taxonomy" id="75948"/>
    <lineage>
        <taxon>Eukaryota</taxon>
        <taxon>Viridiplantae</taxon>
        <taxon>Streptophyta</taxon>
        <taxon>Embryophyta</taxon>
        <taxon>Tracheophyta</taxon>
        <taxon>Spermatophyta</taxon>
        <taxon>Magnoliopsida</taxon>
        <taxon>eudicotyledons</taxon>
        <taxon>Gunneridae</taxon>
        <taxon>Pentapetalae</taxon>
        <taxon>asterids</taxon>
        <taxon>campanulids</taxon>
        <taxon>Asterales</taxon>
        <taxon>Asteraceae</taxon>
        <taxon>Cichorioideae</taxon>
        <taxon>Cichorieae</taxon>
        <taxon>Lactucinae</taxon>
        <taxon>Lactuca</taxon>
    </lineage>
</organism>
<keyword evidence="1" id="KW-0812">Transmembrane</keyword>
<keyword evidence="1" id="KW-1133">Transmembrane helix</keyword>
<sequence length="189" mass="21297">MFQENSFSQALGHIDLDLAEVPEKATRPPPQAVDPYSRFGPMPEISHIFRPQETLLSQQLSYAFLGLVFVQFMSFLVKLNMQEGLDGNPAVATMKNVSRAFAAFTVPLTITSNLFSLVYGLLIKKPSVKNFLHIPIIIPPPPSPASQSKPTFSFFEGLKNMSKKRKVEFCKLIDNYNTILRKRGTTWDM</sequence>
<reference evidence="2" key="1">
    <citation type="submission" date="2023-04" db="EMBL/GenBank/DDBJ databases">
        <authorList>
            <person name="Vijverberg K."/>
            <person name="Xiong W."/>
            <person name="Schranz E."/>
        </authorList>
    </citation>
    <scope>NUCLEOTIDE SEQUENCE</scope>
</reference>
<dbReference type="AlphaFoldDB" id="A0AA35XZT6"/>
<evidence type="ECO:0000313" key="3">
    <source>
        <dbReference type="Proteomes" id="UP001177003"/>
    </source>
</evidence>
<evidence type="ECO:0000313" key="2">
    <source>
        <dbReference type="EMBL" id="CAI9259395.1"/>
    </source>
</evidence>
<evidence type="ECO:0000256" key="1">
    <source>
        <dbReference type="SAM" id="Phobius"/>
    </source>
</evidence>